<reference evidence="2 3" key="1">
    <citation type="submission" date="2018-06" db="EMBL/GenBank/DDBJ databases">
        <authorList>
            <consortium name="Pathogen Informatics"/>
            <person name="Doyle S."/>
        </authorList>
    </citation>
    <scope>NUCLEOTIDE SEQUENCE [LARGE SCALE GENOMIC DNA]</scope>
    <source>
        <strain evidence="2 3">NCTC12862</strain>
    </source>
</reference>
<dbReference type="STRING" id="33044.GCA_900005695_01124"/>
<accession>A0A380ZEB2</accession>
<dbReference type="EMBL" id="UFTF01000001">
    <property type="protein sequence ID" value="SUV45298.1"/>
    <property type="molecule type" value="Genomic_DNA"/>
</dbReference>
<dbReference type="Proteomes" id="UP000254950">
    <property type="component" value="Unassembled WGS sequence"/>
</dbReference>
<feature type="transmembrane region" description="Helical" evidence="1">
    <location>
        <begin position="244"/>
        <end position="265"/>
    </location>
</feature>
<dbReference type="OrthoDB" id="7926051at2"/>
<evidence type="ECO:0000256" key="1">
    <source>
        <dbReference type="SAM" id="Phobius"/>
    </source>
</evidence>
<keyword evidence="1" id="KW-0812">Transmembrane</keyword>
<dbReference type="RefSeq" id="WP_004856024.1">
    <property type="nucleotide sequence ID" value="NZ_CACVBH010000012.1"/>
</dbReference>
<evidence type="ECO:0000313" key="2">
    <source>
        <dbReference type="EMBL" id="SUV45298.1"/>
    </source>
</evidence>
<protein>
    <submittedName>
        <fullName evidence="2">Uncharacterized protein</fullName>
    </submittedName>
</protein>
<dbReference type="AlphaFoldDB" id="A0A380ZEB2"/>
<organism evidence="2 3">
    <name type="scientific">Bartonella doshiae</name>
    <dbReference type="NCBI Taxonomy" id="33044"/>
    <lineage>
        <taxon>Bacteria</taxon>
        <taxon>Pseudomonadati</taxon>
        <taxon>Pseudomonadota</taxon>
        <taxon>Alphaproteobacteria</taxon>
        <taxon>Hyphomicrobiales</taxon>
        <taxon>Bartonellaceae</taxon>
        <taxon>Bartonella</taxon>
    </lineage>
</organism>
<evidence type="ECO:0000313" key="3">
    <source>
        <dbReference type="Proteomes" id="UP000254950"/>
    </source>
</evidence>
<proteinExistence type="predicted"/>
<keyword evidence="1" id="KW-0472">Membrane</keyword>
<name>A0A380ZEB2_BARDO</name>
<keyword evidence="1" id="KW-1133">Transmembrane helix</keyword>
<sequence>MNTKSHTIKQVSCDEPSSFVSKQKKAVRMPAEMTMTDIAKKLRSVYAQMQMKRSPGHLTRQSSVEESFKSYLDDISRAILAEHYIRRKKEKMLFEYLEQIKTLLQNFHNEKKSLEEAAITRHMSRSKSLDSVVHHLANMTCEENQKSFSFQKVLNSLGQNNIPPIQENAVNTSQQGNERSLQKDSVMGPSVEETERMIGHSIIEESHSDIQKSDCCVENNYSGPFLKAGTLGDSLFLRYSVKKILAYLLTIAFMVAIPLCFYSFLRSPFF</sequence>
<gene>
    <name evidence="2" type="ORF">NCTC12862_01024</name>
</gene>